<dbReference type="Gene3D" id="3.90.1150.10">
    <property type="entry name" value="Aspartate Aminotransferase, domain 1"/>
    <property type="match status" value="1"/>
</dbReference>
<dbReference type="InterPro" id="IPR050596">
    <property type="entry name" value="AspAT/PAT-like"/>
</dbReference>
<keyword evidence="8" id="KW-1185">Reference proteome</keyword>
<evidence type="ECO:0000313" key="7">
    <source>
        <dbReference type="EMBL" id="CUG86335.1"/>
    </source>
</evidence>
<dbReference type="OMA" id="FYVMARF"/>
<dbReference type="PANTHER" id="PTHR46383">
    <property type="entry name" value="ASPARTATE AMINOTRANSFERASE"/>
    <property type="match status" value="1"/>
</dbReference>
<accession>A0A0S4J4K7</accession>
<dbReference type="VEuPathDB" id="TriTrypDB:BSAL_92615"/>
<evidence type="ECO:0000256" key="1">
    <source>
        <dbReference type="ARBA" id="ARBA00001933"/>
    </source>
</evidence>
<reference evidence="8" key="1">
    <citation type="submission" date="2015-09" db="EMBL/GenBank/DDBJ databases">
        <authorList>
            <consortium name="Pathogen Informatics"/>
        </authorList>
    </citation>
    <scope>NUCLEOTIDE SEQUENCE [LARGE SCALE GENOMIC DNA]</scope>
    <source>
        <strain evidence="8">Lake Konstanz</strain>
    </source>
</reference>
<keyword evidence="4 7" id="KW-0808">Transferase</keyword>
<dbReference type="InterPro" id="IPR015421">
    <property type="entry name" value="PyrdxlP-dep_Trfase_major"/>
</dbReference>
<evidence type="ECO:0000313" key="8">
    <source>
        <dbReference type="Proteomes" id="UP000051952"/>
    </source>
</evidence>
<evidence type="ECO:0000256" key="3">
    <source>
        <dbReference type="ARBA" id="ARBA00022576"/>
    </source>
</evidence>
<dbReference type="PROSITE" id="PS00105">
    <property type="entry name" value="AA_TRANSFER_CLASS_1"/>
    <property type="match status" value="1"/>
</dbReference>
<dbReference type="Gene3D" id="3.40.640.10">
    <property type="entry name" value="Type I PLP-dependent aspartate aminotransferase-like (Major domain)"/>
    <property type="match status" value="1"/>
</dbReference>
<dbReference type="AlphaFoldDB" id="A0A0S4J4K7"/>
<sequence>MFPSSCFRAVEKSQTLVINEQSRQLEASGREVFKFGFGQSPFPPLPAAVAELQAQAHQKAYAPTQGIPELREAVAAFHRDAENLDVTAEQVIVGSGSKILIYAAMAAFTHADVLIPAPAWVSYVPQAKLLGHTPIRVVSHFEGRWRMTPEALLASIAQKENPSTPSILIFNHPGNPDGLCYTDEELTELASVMRANNILAISDEIYGLLHHTGGHKSLALFYPEGTIVTGGLSKWCGAGGWRLGVALLPRSLGVGESEFKNVMTGISSETYSCAPLPIQLAAVKAYHWQSPELQVYLRHQRKLISFLGTWCAKTLRDEAGIRVHTPQGGFYLFIDFTPFQDLLVQKHKFASSGAMCQALLVDTGVAVLPANAFGMDNDYMAARLAFVEFNGADALAAAAKLGDDVPIPEEEFLSTVFAKTAKGIRSIVEWTKKL</sequence>
<feature type="domain" description="Aminotransferase class I/classII large" evidence="6">
    <location>
        <begin position="31"/>
        <end position="376"/>
    </location>
</feature>
<evidence type="ECO:0000259" key="6">
    <source>
        <dbReference type="Pfam" id="PF00155"/>
    </source>
</evidence>
<name>A0A0S4J4K7_BODSA</name>
<dbReference type="InterPro" id="IPR015422">
    <property type="entry name" value="PyrdxlP-dep_Trfase_small"/>
</dbReference>
<dbReference type="Pfam" id="PF00155">
    <property type="entry name" value="Aminotran_1_2"/>
    <property type="match status" value="1"/>
</dbReference>
<protein>
    <submittedName>
        <fullName evidence="7">Aminotransferase, putative</fullName>
    </submittedName>
</protein>
<dbReference type="GO" id="GO:0006520">
    <property type="term" value="P:amino acid metabolic process"/>
    <property type="evidence" value="ECO:0007669"/>
    <property type="project" value="InterPro"/>
</dbReference>
<dbReference type="InterPro" id="IPR004838">
    <property type="entry name" value="NHTrfase_class1_PyrdxlP-BS"/>
</dbReference>
<dbReference type="PANTHER" id="PTHR46383:SF1">
    <property type="entry name" value="ASPARTATE AMINOTRANSFERASE"/>
    <property type="match status" value="1"/>
</dbReference>
<dbReference type="GO" id="GO:0008483">
    <property type="term" value="F:transaminase activity"/>
    <property type="evidence" value="ECO:0007669"/>
    <property type="project" value="UniProtKB-KW"/>
</dbReference>
<dbReference type="GO" id="GO:0030170">
    <property type="term" value="F:pyridoxal phosphate binding"/>
    <property type="evidence" value="ECO:0007669"/>
    <property type="project" value="InterPro"/>
</dbReference>
<keyword evidence="3 7" id="KW-0032">Aminotransferase</keyword>
<organism evidence="7 8">
    <name type="scientific">Bodo saltans</name>
    <name type="common">Flagellated protozoan</name>
    <dbReference type="NCBI Taxonomy" id="75058"/>
    <lineage>
        <taxon>Eukaryota</taxon>
        <taxon>Discoba</taxon>
        <taxon>Euglenozoa</taxon>
        <taxon>Kinetoplastea</taxon>
        <taxon>Metakinetoplastina</taxon>
        <taxon>Eubodonida</taxon>
        <taxon>Bodonidae</taxon>
        <taxon>Bodo</taxon>
    </lineage>
</organism>
<evidence type="ECO:0000256" key="2">
    <source>
        <dbReference type="ARBA" id="ARBA00007441"/>
    </source>
</evidence>
<dbReference type="InterPro" id="IPR015424">
    <property type="entry name" value="PyrdxlP-dep_Trfase"/>
</dbReference>
<dbReference type="InterPro" id="IPR004839">
    <property type="entry name" value="Aminotransferase_I/II_large"/>
</dbReference>
<proteinExistence type="inferred from homology"/>
<evidence type="ECO:0000256" key="5">
    <source>
        <dbReference type="ARBA" id="ARBA00022898"/>
    </source>
</evidence>
<evidence type="ECO:0000256" key="4">
    <source>
        <dbReference type="ARBA" id="ARBA00022679"/>
    </source>
</evidence>
<comment type="similarity">
    <text evidence="2">Belongs to the class-I pyridoxal-phosphate-dependent aminotransferase family.</text>
</comment>
<comment type="cofactor">
    <cofactor evidence="1">
        <name>pyridoxal 5'-phosphate</name>
        <dbReference type="ChEBI" id="CHEBI:597326"/>
    </cofactor>
</comment>
<keyword evidence="5" id="KW-0663">Pyridoxal phosphate</keyword>
<gene>
    <name evidence="7" type="ORF">BSAL_92615</name>
</gene>
<dbReference type="EMBL" id="CYKH01001277">
    <property type="protein sequence ID" value="CUG86335.1"/>
    <property type="molecule type" value="Genomic_DNA"/>
</dbReference>
<dbReference type="OrthoDB" id="7042322at2759"/>
<dbReference type="CDD" id="cd00609">
    <property type="entry name" value="AAT_like"/>
    <property type="match status" value="1"/>
</dbReference>
<dbReference type="Proteomes" id="UP000051952">
    <property type="component" value="Unassembled WGS sequence"/>
</dbReference>
<dbReference type="SUPFAM" id="SSF53383">
    <property type="entry name" value="PLP-dependent transferases"/>
    <property type="match status" value="1"/>
</dbReference>